<accession>A0A2H0YWC9</accession>
<sequence>MNRKNRWILRRAASRSIMEDFFKKEVVPKYYPKAELISFQLKDQSSYQFKKAVRYTLELLYPNGKKEEKIVRGNVPSRHQTWEITVSDQALNYLYRHGFDQGKYQVTRPLGHYPSRRLQLYEEYPGEILSDRIKKGKGNLKKDIRLASNWTAEFHNLKAKLGRVKTLKAIREDMGHFIKNYSKHSLKIQADGKKILEHFYEAIQKQCNPKKSFLIHGDLNANNIVINKNQVGVIDFGNAWRFDPLCEIANYLVQLELITWRGEASSRLVNNLNSLFLKTYLKKTKQNHNQLAQRRIDLWKVWWMMQITAFACSIFVDTKKNRADLDKTIIKHTIPKSKAVFNL</sequence>
<dbReference type="Proteomes" id="UP000231542">
    <property type="component" value="Unassembled WGS sequence"/>
</dbReference>
<organism evidence="2 3">
    <name type="scientific">Candidatus Kerfeldbacteria bacterium CG08_land_8_20_14_0_20_40_16</name>
    <dbReference type="NCBI Taxonomy" id="2014244"/>
    <lineage>
        <taxon>Bacteria</taxon>
        <taxon>Candidatus Kerfeldiibacteriota</taxon>
    </lineage>
</organism>
<evidence type="ECO:0000259" key="1">
    <source>
        <dbReference type="Pfam" id="PF01636"/>
    </source>
</evidence>
<evidence type="ECO:0000313" key="2">
    <source>
        <dbReference type="EMBL" id="PIS42801.1"/>
    </source>
</evidence>
<feature type="domain" description="Aminoglycoside phosphotransferase" evidence="1">
    <location>
        <begin position="89"/>
        <end position="268"/>
    </location>
</feature>
<dbReference type="SUPFAM" id="SSF56112">
    <property type="entry name" value="Protein kinase-like (PK-like)"/>
    <property type="match status" value="1"/>
</dbReference>
<dbReference type="InterPro" id="IPR002575">
    <property type="entry name" value="Aminoglycoside_PTrfase"/>
</dbReference>
<comment type="caution">
    <text evidence="2">The sequence shown here is derived from an EMBL/GenBank/DDBJ whole genome shotgun (WGS) entry which is preliminary data.</text>
</comment>
<proteinExistence type="predicted"/>
<dbReference type="AlphaFoldDB" id="A0A2H0YWC9"/>
<protein>
    <recommendedName>
        <fullName evidence="1">Aminoglycoside phosphotransferase domain-containing protein</fullName>
    </recommendedName>
</protein>
<gene>
    <name evidence="2" type="ORF">COT24_01575</name>
</gene>
<dbReference type="Pfam" id="PF01636">
    <property type="entry name" value="APH"/>
    <property type="match status" value="1"/>
</dbReference>
<dbReference type="Gene3D" id="3.90.1200.10">
    <property type="match status" value="1"/>
</dbReference>
<dbReference type="EMBL" id="PEXU01000019">
    <property type="protein sequence ID" value="PIS42801.1"/>
    <property type="molecule type" value="Genomic_DNA"/>
</dbReference>
<dbReference type="InterPro" id="IPR011009">
    <property type="entry name" value="Kinase-like_dom_sf"/>
</dbReference>
<reference evidence="2 3" key="1">
    <citation type="submission" date="2017-09" db="EMBL/GenBank/DDBJ databases">
        <title>Depth-based differentiation of microbial function through sediment-hosted aquifers and enrichment of novel symbionts in the deep terrestrial subsurface.</title>
        <authorList>
            <person name="Probst A.J."/>
            <person name="Ladd B."/>
            <person name="Jarett J.K."/>
            <person name="Geller-Mcgrath D.E."/>
            <person name="Sieber C.M."/>
            <person name="Emerson J.B."/>
            <person name="Anantharaman K."/>
            <person name="Thomas B.C."/>
            <person name="Malmstrom R."/>
            <person name="Stieglmeier M."/>
            <person name="Klingl A."/>
            <person name="Woyke T."/>
            <person name="Ryan C.M."/>
            <person name="Banfield J.F."/>
        </authorList>
    </citation>
    <scope>NUCLEOTIDE SEQUENCE [LARGE SCALE GENOMIC DNA]</scope>
    <source>
        <strain evidence="2">CG08_land_8_20_14_0_20_40_16</strain>
    </source>
</reference>
<evidence type="ECO:0000313" key="3">
    <source>
        <dbReference type="Proteomes" id="UP000231542"/>
    </source>
</evidence>
<name>A0A2H0YWC9_9BACT</name>